<dbReference type="EMBL" id="SLWM01000023">
    <property type="protein sequence ID" value="TCO13248.1"/>
    <property type="molecule type" value="Genomic_DNA"/>
</dbReference>
<dbReference type="RefSeq" id="WP_132194892.1">
    <property type="nucleotide sequence ID" value="NZ_SLWM01000023.1"/>
</dbReference>
<gene>
    <name evidence="1" type="ORF">EV644_12380</name>
</gene>
<accession>A0ABY2BAR9</accession>
<reference evidence="1 2" key="1">
    <citation type="journal article" date="2015" name="Stand. Genomic Sci.">
        <title>Genomic Encyclopedia of Bacterial and Archaeal Type Strains, Phase III: the genomes of soil and plant-associated and newly described type strains.</title>
        <authorList>
            <person name="Whitman W.B."/>
            <person name="Woyke T."/>
            <person name="Klenk H.P."/>
            <person name="Zhou Y."/>
            <person name="Lilburn T.G."/>
            <person name="Beck B.J."/>
            <person name="De Vos P."/>
            <person name="Vandamme P."/>
            <person name="Eisen J.A."/>
            <person name="Garrity G."/>
            <person name="Hugenholtz P."/>
            <person name="Kyrpides N.C."/>
        </authorList>
    </citation>
    <scope>NUCLEOTIDE SEQUENCE [LARGE SCALE GENOMIC DNA]</scope>
    <source>
        <strain evidence="1 2">VKM Ac-2538</strain>
    </source>
</reference>
<proteinExistence type="predicted"/>
<organism evidence="1 2">
    <name type="scientific">Kribbella orskensis</name>
    <dbReference type="NCBI Taxonomy" id="2512216"/>
    <lineage>
        <taxon>Bacteria</taxon>
        <taxon>Bacillati</taxon>
        <taxon>Actinomycetota</taxon>
        <taxon>Actinomycetes</taxon>
        <taxon>Propionibacteriales</taxon>
        <taxon>Kribbellaceae</taxon>
        <taxon>Kribbella</taxon>
    </lineage>
</organism>
<keyword evidence="2" id="KW-1185">Reference proteome</keyword>
<evidence type="ECO:0000313" key="2">
    <source>
        <dbReference type="Proteomes" id="UP000295818"/>
    </source>
</evidence>
<comment type="caution">
    <text evidence="1">The sequence shown here is derived from an EMBL/GenBank/DDBJ whole genome shotgun (WGS) entry which is preliminary data.</text>
</comment>
<dbReference type="Proteomes" id="UP000295818">
    <property type="component" value="Unassembled WGS sequence"/>
</dbReference>
<evidence type="ECO:0000313" key="1">
    <source>
        <dbReference type="EMBL" id="TCO13248.1"/>
    </source>
</evidence>
<name>A0ABY2BAR9_9ACTN</name>
<protein>
    <submittedName>
        <fullName evidence="1">Uncharacterized protein</fullName>
    </submittedName>
</protein>
<sequence>MMPEATTRPVWLRIWQSARQATEMPSVVAMHTAVEMHVARKAGVALTIRQLRQAGVYTVRYDEESDRQLYEVFAPFGIPYQQATR</sequence>